<dbReference type="Gene3D" id="2.30.30.40">
    <property type="entry name" value="SH3 Domains"/>
    <property type="match status" value="1"/>
</dbReference>
<dbReference type="Pfam" id="PF03572">
    <property type="entry name" value="Peptidase_S41"/>
    <property type="match status" value="1"/>
</dbReference>
<keyword evidence="4" id="KW-0720">Serine protease</keyword>
<dbReference type="Gene3D" id="2.30.42.10">
    <property type="match status" value="1"/>
</dbReference>
<dbReference type="SMART" id="SM00245">
    <property type="entry name" value="TSPc"/>
    <property type="match status" value="1"/>
</dbReference>
<dbReference type="GO" id="GO:0008236">
    <property type="term" value="F:serine-type peptidase activity"/>
    <property type="evidence" value="ECO:0007669"/>
    <property type="project" value="UniProtKB-KW"/>
</dbReference>
<dbReference type="SMART" id="SM00287">
    <property type="entry name" value="SH3b"/>
    <property type="match status" value="1"/>
</dbReference>
<dbReference type="Gene3D" id="3.90.226.10">
    <property type="entry name" value="2-enoyl-CoA Hydratase, Chain A, domain 1"/>
    <property type="match status" value="1"/>
</dbReference>
<protein>
    <submittedName>
        <fullName evidence="9">Carboxyl-terminal processing protease</fullName>
    </submittedName>
</protein>
<feature type="coiled-coil region" evidence="5">
    <location>
        <begin position="432"/>
        <end position="462"/>
    </location>
</feature>
<evidence type="ECO:0000313" key="10">
    <source>
        <dbReference type="Proteomes" id="UP000184423"/>
    </source>
</evidence>
<dbReference type="GO" id="GO:0007165">
    <property type="term" value="P:signal transduction"/>
    <property type="evidence" value="ECO:0007669"/>
    <property type="project" value="TreeGrafter"/>
</dbReference>
<evidence type="ECO:0000259" key="8">
    <source>
        <dbReference type="PROSITE" id="PS51781"/>
    </source>
</evidence>
<reference evidence="10" key="1">
    <citation type="submission" date="2016-11" db="EMBL/GenBank/DDBJ databases">
        <authorList>
            <person name="Varghese N."/>
            <person name="Submissions S."/>
        </authorList>
    </citation>
    <scope>NUCLEOTIDE SEQUENCE [LARGE SCALE GENOMIC DNA]</scope>
    <source>
        <strain evidence="10">DSM 10124</strain>
    </source>
</reference>
<dbReference type="CDD" id="cd06782">
    <property type="entry name" value="cpPDZ_CPP-like"/>
    <property type="match status" value="1"/>
</dbReference>
<dbReference type="CDD" id="cd07560">
    <property type="entry name" value="Peptidase_S41_CPP"/>
    <property type="match status" value="1"/>
</dbReference>
<dbReference type="RefSeq" id="WP_027307971.1">
    <property type="nucleotide sequence ID" value="NZ_FQVG01000001.1"/>
</dbReference>
<keyword evidence="2 9" id="KW-0645">Protease</keyword>
<organism evidence="9 10">
    <name type="scientific">Caloramator proteoclasticus DSM 10124</name>
    <dbReference type="NCBI Taxonomy" id="1121262"/>
    <lineage>
        <taxon>Bacteria</taxon>
        <taxon>Bacillati</taxon>
        <taxon>Bacillota</taxon>
        <taxon>Clostridia</taxon>
        <taxon>Eubacteriales</taxon>
        <taxon>Clostridiaceae</taxon>
        <taxon>Caloramator</taxon>
    </lineage>
</organism>
<sequence>MRIRRFAKRLIALLMVFFFFLTSNVIANEFIDEIKDTIRGNYLYNFDETKFDGSNIKESIKNLGDIYSEYFFADEFDNYLETLNGGYVGIGVSLEKGEYGILITGVFENSSAKQSGILPGDIIVEVDGVDVKNKSLEDVIVSIRGKEGTYVKLKIKRKSDLLEYNLKRTKISTTTVRGQIINGHIGYISLFSFEENTNTEFLNVYNSLKSKGADIFILDVRNNGGGFIDSAVKVLSNFIGNNNSVILTDKNGIQTKIKSDVVPSKLINDRFILLTNENSVGSTEIIAAALKDYNKALIIGNKTYGKGTLQDYFELSNGDVIKLTTHKLYSPYGKEINKVGVLPHIYIENDIYEVAMQLTEKEPALDKTNYVKFIINGKNYYVYLNDEIHFNKLMSVISNCDMYIGVKNNWIKKDLNYYKQKENPFIEIKKDISNLLLELQKREIEQKKKEQEKNNIQNNQSNTILQNKIVTKKYGYVSISRLNFRQLPSKKSKILFVLKRNTKVDILGSINGWYIISYKYKLAYVYGKYIKIAK</sequence>
<evidence type="ECO:0000256" key="2">
    <source>
        <dbReference type="ARBA" id="ARBA00022670"/>
    </source>
</evidence>
<evidence type="ECO:0000259" key="7">
    <source>
        <dbReference type="PROSITE" id="PS50106"/>
    </source>
</evidence>
<feature type="domain" description="SH3b" evidence="8">
    <location>
        <begin position="472"/>
        <end position="534"/>
    </location>
</feature>
<evidence type="ECO:0000256" key="6">
    <source>
        <dbReference type="SAM" id="SignalP"/>
    </source>
</evidence>
<dbReference type="NCBIfam" id="TIGR00225">
    <property type="entry name" value="prc"/>
    <property type="match status" value="1"/>
</dbReference>
<dbReference type="InterPro" id="IPR029045">
    <property type="entry name" value="ClpP/crotonase-like_dom_sf"/>
</dbReference>
<gene>
    <name evidence="9" type="ORF">SAMN02746091_00019</name>
</gene>
<evidence type="ECO:0000313" key="9">
    <source>
        <dbReference type="EMBL" id="SHE27841.1"/>
    </source>
</evidence>
<dbReference type="InterPro" id="IPR036034">
    <property type="entry name" value="PDZ_sf"/>
</dbReference>
<dbReference type="GO" id="GO:0006508">
    <property type="term" value="P:proteolysis"/>
    <property type="evidence" value="ECO:0007669"/>
    <property type="project" value="UniProtKB-KW"/>
</dbReference>
<keyword evidence="6" id="KW-0732">Signal</keyword>
<dbReference type="Gene3D" id="3.30.750.44">
    <property type="match status" value="1"/>
</dbReference>
<dbReference type="PANTHER" id="PTHR32060">
    <property type="entry name" value="TAIL-SPECIFIC PROTEASE"/>
    <property type="match status" value="1"/>
</dbReference>
<keyword evidence="10" id="KW-1185">Reference proteome</keyword>
<dbReference type="SMART" id="SM00228">
    <property type="entry name" value="PDZ"/>
    <property type="match status" value="1"/>
</dbReference>
<dbReference type="PANTHER" id="PTHR32060:SF30">
    <property type="entry name" value="CARBOXY-TERMINAL PROCESSING PROTEASE CTPA"/>
    <property type="match status" value="1"/>
</dbReference>
<dbReference type="Pfam" id="PF08239">
    <property type="entry name" value="SH3_3"/>
    <property type="match status" value="1"/>
</dbReference>
<evidence type="ECO:0000256" key="3">
    <source>
        <dbReference type="ARBA" id="ARBA00022801"/>
    </source>
</evidence>
<dbReference type="InterPro" id="IPR004447">
    <property type="entry name" value="Peptidase_S41A"/>
</dbReference>
<evidence type="ECO:0000256" key="1">
    <source>
        <dbReference type="ARBA" id="ARBA00009179"/>
    </source>
</evidence>
<evidence type="ECO:0000256" key="5">
    <source>
        <dbReference type="SAM" id="Coils"/>
    </source>
</evidence>
<comment type="similarity">
    <text evidence="1">Belongs to the peptidase S41A family.</text>
</comment>
<dbReference type="InterPro" id="IPR003646">
    <property type="entry name" value="SH3-like_bac-type"/>
</dbReference>
<name>A0A1M4S6M9_9CLOT</name>
<dbReference type="GO" id="GO:0030288">
    <property type="term" value="C:outer membrane-bounded periplasmic space"/>
    <property type="evidence" value="ECO:0007669"/>
    <property type="project" value="TreeGrafter"/>
</dbReference>
<dbReference type="InterPro" id="IPR001478">
    <property type="entry name" value="PDZ"/>
</dbReference>
<dbReference type="Pfam" id="PF13180">
    <property type="entry name" value="PDZ_2"/>
    <property type="match status" value="1"/>
</dbReference>
<dbReference type="SUPFAM" id="SSF50156">
    <property type="entry name" value="PDZ domain-like"/>
    <property type="match status" value="1"/>
</dbReference>
<feature type="signal peptide" evidence="6">
    <location>
        <begin position="1"/>
        <end position="27"/>
    </location>
</feature>
<dbReference type="EMBL" id="FQVG01000001">
    <property type="protein sequence ID" value="SHE27841.1"/>
    <property type="molecule type" value="Genomic_DNA"/>
</dbReference>
<dbReference type="GO" id="GO:0004175">
    <property type="term" value="F:endopeptidase activity"/>
    <property type="evidence" value="ECO:0007669"/>
    <property type="project" value="TreeGrafter"/>
</dbReference>
<dbReference type="AlphaFoldDB" id="A0A1M4S6M9"/>
<proteinExistence type="inferred from homology"/>
<accession>A0A1M4S6M9</accession>
<keyword evidence="3" id="KW-0378">Hydrolase</keyword>
<dbReference type="SUPFAM" id="SSF52096">
    <property type="entry name" value="ClpP/crotonase"/>
    <property type="match status" value="1"/>
</dbReference>
<feature type="domain" description="PDZ" evidence="7">
    <location>
        <begin position="77"/>
        <end position="144"/>
    </location>
</feature>
<dbReference type="PROSITE" id="PS51781">
    <property type="entry name" value="SH3B"/>
    <property type="match status" value="1"/>
</dbReference>
<feature type="chain" id="PRO_5009907275" evidence="6">
    <location>
        <begin position="28"/>
        <end position="534"/>
    </location>
</feature>
<evidence type="ECO:0000256" key="4">
    <source>
        <dbReference type="ARBA" id="ARBA00022825"/>
    </source>
</evidence>
<dbReference type="Proteomes" id="UP000184423">
    <property type="component" value="Unassembled WGS sequence"/>
</dbReference>
<dbReference type="PROSITE" id="PS50106">
    <property type="entry name" value="PDZ"/>
    <property type="match status" value="1"/>
</dbReference>
<keyword evidence="5" id="KW-0175">Coiled coil</keyword>
<dbReference type="InterPro" id="IPR005151">
    <property type="entry name" value="Tail-specific_protease"/>
</dbReference>